<evidence type="ECO:0000256" key="1">
    <source>
        <dbReference type="SAM" id="Phobius"/>
    </source>
</evidence>
<evidence type="ECO:0000313" key="3">
    <source>
        <dbReference type="Proteomes" id="UP000193467"/>
    </source>
</evidence>
<feature type="transmembrane region" description="Helical" evidence="1">
    <location>
        <begin position="122"/>
        <end position="141"/>
    </location>
</feature>
<protein>
    <submittedName>
        <fullName evidence="2">Uncharacterized protein</fullName>
    </submittedName>
</protein>
<keyword evidence="3" id="KW-1185">Reference proteome</keyword>
<keyword evidence="1" id="KW-0812">Transmembrane</keyword>
<keyword evidence="1" id="KW-1133">Transmembrane helix</keyword>
<name>A0A1Y2EMA0_9BASI</name>
<dbReference type="PROSITE" id="PS51257">
    <property type="entry name" value="PROKAR_LIPOPROTEIN"/>
    <property type="match status" value="1"/>
</dbReference>
<dbReference type="AlphaFoldDB" id="A0A1Y2EMA0"/>
<keyword evidence="1" id="KW-0472">Membrane</keyword>
<evidence type="ECO:0000313" key="2">
    <source>
        <dbReference type="EMBL" id="ORY72444.1"/>
    </source>
</evidence>
<sequence length="174" mass="18843">MSYRMSSQAGSIRGISLLTLLLSFFLLSLSCSSPSWTLFLSTTSPTLLHLSRTSPPLLNTLALNSLDGSAIAALSLFILATVWECLPTGTAPPLKAFLPCYLLLLRPLLDVIHLARSVQYNLFLALVLLFTLLLIQAAIRVTAKTLRLVYRVTKGTLRLGTAVSSAVGKALRNK</sequence>
<dbReference type="Proteomes" id="UP000193467">
    <property type="component" value="Unassembled WGS sequence"/>
</dbReference>
<organism evidence="2 3">
    <name type="scientific">Leucosporidium creatinivorum</name>
    <dbReference type="NCBI Taxonomy" id="106004"/>
    <lineage>
        <taxon>Eukaryota</taxon>
        <taxon>Fungi</taxon>
        <taxon>Dikarya</taxon>
        <taxon>Basidiomycota</taxon>
        <taxon>Pucciniomycotina</taxon>
        <taxon>Microbotryomycetes</taxon>
        <taxon>Leucosporidiales</taxon>
        <taxon>Leucosporidium</taxon>
    </lineage>
</organism>
<dbReference type="EMBL" id="MCGR01000052">
    <property type="protein sequence ID" value="ORY72444.1"/>
    <property type="molecule type" value="Genomic_DNA"/>
</dbReference>
<gene>
    <name evidence="2" type="ORF">BCR35DRAFT_354438</name>
</gene>
<proteinExistence type="predicted"/>
<accession>A0A1Y2EMA0</accession>
<reference evidence="2 3" key="1">
    <citation type="submission" date="2016-07" db="EMBL/GenBank/DDBJ databases">
        <title>Pervasive Adenine N6-methylation of Active Genes in Fungi.</title>
        <authorList>
            <consortium name="DOE Joint Genome Institute"/>
            <person name="Mondo S.J."/>
            <person name="Dannebaum R.O."/>
            <person name="Kuo R.C."/>
            <person name="Labutti K."/>
            <person name="Haridas S."/>
            <person name="Kuo A."/>
            <person name="Salamov A."/>
            <person name="Ahrendt S.R."/>
            <person name="Lipzen A."/>
            <person name="Sullivan W."/>
            <person name="Andreopoulos W.B."/>
            <person name="Clum A."/>
            <person name="Lindquist E."/>
            <person name="Daum C."/>
            <person name="Ramamoorthy G.K."/>
            <person name="Gryganskyi A."/>
            <person name="Culley D."/>
            <person name="Magnuson J.K."/>
            <person name="James T.Y."/>
            <person name="O'Malley M.A."/>
            <person name="Stajich J.E."/>
            <person name="Spatafora J.W."/>
            <person name="Visel A."/>
            <person name="Grigoriev I.V."/>
        </authorList>
    </citation>
    <scope>NUCLEOTIDE SEQUENCE [LARGE SCALE GENOMIC DNA]</scope>
    <source>
        <strain evidence="2 3">62-1032</strain>
    </source>
</reference>
<comment type="caution">
    <text evidence="2">The sequence shown here is derived from an EMBL/GenBank/DDBJ whole genome shotgun (WGS) entry which is preliminary data.</text>
</comment>
<dbReference type="InParanoid" id="A0A1Y2EMA0"/>